<accession>A0A139A222</accession>
<feature type="transmembrane region" description="Helical" evidence="1">
    <location>
        <begin position="38"/>
        <end position="59"/>
    </location>
</feature>
<reference evidence="2 3" key="1">
    <citation type="journal article" date="2015" name="Genome Biol. Evol.">
        <title>Phylogenomic analyses indicate that early fungi evolved digesting cell walls of algal ancestors of land plants.</title>
        <authorList>
            <person name="Chang Y."/>
            <person name="Wang S."/>
            <person name="Sekimoto S."/>
            <person name="Aerts A.L."/>
            <person name="Choi C."/>
            <person name="Clum A."/>
            <person name="LaButti K.M."/>
            <person name="Lindquist E.A."/>
            <person name="Yee Ngan C."/>
            <person name="Ohm R.A."/>
            <person name="Salamov A.A."/>
            <person name="Grigoriev I.V."/>
            <person name="Spatafora J.W."/>
            <person name="Berbee M.L."/>
        </authorList>
    </citation>
    <scope>NUCLEOTIDE SEQUENCE [LARGE SCALE GENOMIC DNA]</scope>
    <source>
        <strain evidence="2 3">JEL478</strain>
    </source>
</reference>
<dbReference type="AlphaFoldDB" id="A0A139A222"/>
<evidence type="ECO:0000256" key="1">
    <source>
        <dbReference type="SAM" id="Phobius"/>
    </source>
</evidence>
<keyword evidence="1" id="KW-0472">Membrane</keyword>
<protein>
    <submittedName>
        <fullName evidence="2">Uncharacterized protein</fullName>
    </submittedName>
</protein>
<keyword evidence="1" id="KW-0812">Transmembrane</keyword>
<feature type="transmembrane region" description="Helical" evidence="1">
    <location>
        <begin position="80"/>
        <end position="101"/>
    </location>
</feature>
<evidence type="ECO:0000313" key="2">
    <source>
        <dbReference type="EMBL" id="KXS10827.1"/>
    </source>
</evidence>
<feature type="transmembrane region" description="Helical" evidence="1">
    <location>
        <begin position="7"/>
        <end position="32"/>
    </location>
</feature>
<keyword evidence="1" id="KW-1133">Transmembrane helix</keyword>
<dbReference type="Proteomes" id="UP000070544">
    <property type="component" value="Unassembled WGS sequence"/>
</dbReference>
<dbReference type="EMBL" id="KQ965814">
    <property type="protein sequence ID" value="KXS10827.1"/>
    <property type="molecule type" value="Genomic_DNA"/>
</dbReference>
<sequence>MYPLHTLFFWLCICLSSAPLLLALSFLLGIAAELFVPLALLSAVSMAAVVLATIAATVLQNMGAVWLAKSTDTCKELAPGTFYATLGIVVYGFLSSCTVLFSCNLG</sequence>
<proteinExistence type="predicted"/>
<evidence type="ECO:0000313" key="3">
    <source>
        <dbReference type="Proteomes" id="UP000070544"/>
    </source>
</evidence>
<gene>
    <name evidence="2" type="ORF">M427DRAFT_158809</name>
</gene>
<keyword evidence="3" id="KW-1185">Reference proteome</keyword>
<name>A0A139A222_GONPJ</name>
<organism evidence="2 3">
    <name type="scientific">Gonapodya prolifera (strain JEL478)</name>
    <name type="common">Monoblepharis prolifera</name>
    <dbReference type="NCBI Taxonomy" id="1344416"/>
    <lineage>
        <taxon>Eukaryota</taxon>
        <taxon>Fungi</taxon>
        <taxon>Fungi incertae sedis</taxon>
        <taxon>Chytridiomycota</taxon>
        <taxon>Chytridiomycota incertae sedis</taxon>
        <taxon>Monoblepharidomycetes</taxon>
        <taxon>Monoblepharidales</taxon>
        <taxon>Gonapodyaceae</taxon>
        <taxon>Gonapodya</taxon>
    </lineage>
</organism>